<dbReference type="InterPro" id="IPR011333">
    <property type="entry name" value="SKP1/BTB/POZ_sf"/>
</dbReference>
<dbReference type="Pfam" id="PF00651">
    <property type="entry name" value="BTB"/>
    <property type="match status" value="1"/>
</dbReference>
<dbReference type="Pfam" id="PF07707">
    <property type="entry name" value="BACK"/>
    <property type="match status" value="1"/>
</dbReference>
<dbReference type="GO" id="GO:0022008">
    <property type="term" value="P:neurogenesis"/>
    <property type="evidence" value="ECO:0007669"/>
    <property type="project" value="TreeGrafter"/>
</dbReference>
<protein>
    <submittedName>
        <fullName evidence="1">BTB POZ domain-containing 6 isoform X4</fullName>
    </submittedName>
</protein>
<name>A0A6S7IA09_PARCT</name>
<keyword evidence="2" id="KW-1185">Reference proteome</keyword>
<dbReference type="SMART" id="SM00225">
    <property type="entry name" value="BTB"/>
    <property type="match status" value="1"/>
</dbReference>
<dbReference type="Gene3D" id="1.25.40.420">
    <property type="match status" value="1"/>
</dbReference>
<dbReference type="EMBL" id="CACRXK020003946">
    <property type="protein sequence ID" value="CAB4000858.1"/>
    <property type="molecule type" value="Genomic_DNA"/>
</dbReference>
<dbReference type="InterPro" id="IPR000210">
    <property type="entry name" value="BTB/POZ_dom"/>
</dbReference>
<evidence type="ECO:0000313" key="2">
    <source>
        <dbReference type="Proteomes" id="UP001152795"/>
    </source>
</evidence>
<reference evidence="1" key="1">
    <citation type="submission" date="2020-04" db="EMBL/GenBank/DDBJ databases">
        <authorList>
            <person name="Alioto T."/>
            <person name="Alioto T."/>
            <person name="Gomez Garrido J."/>
        </authorList>
    </citation>
    <scope>NUCLEOTIDE SEQUENCE</scope>
    <source>
        <strain evidence="1">A484AB</strain>
    </source>
</reference>
<dbReference type="Proteomes" id="UP001152795">
    <property type="component" value="Unassembled WGS sequence"/>
</dbReference>
<dbReference type="SUPFAM" id="SSF54695">
    <property type="entry name" value="POZ domain"/>
    <property type="match status" value="1"/>
</dbReference>
<sequence>MASVLKGHVVPTFIIVWQWFAISRISVNADGNQKWQLTKSTVLQRSIHMYNNPFMSDIKFIYKDCYGGDELHAHKYMLATSSPVFHQMFYGDSPINDPVIDLSDISKDVLAAFLAFLYKDECPEDIGITFEVLRLTKKYETPSFDEACRNDLEQRITITQAFEFLEKFLELREHTMTEVCWQYIDRHTSTFFASEYFLKIQQPTLDALLARDTLESNERAIFEAVVRWADNQCSLRNLEQTCENRREILGDAIYKIRFHTMTESEFSEFSGEIFRVKLILTNDEVVYFHTAIKGKSVRNMKWDLSKKKREMSTYLERLLEGNEKGFFVAVFVLFIFSLLTGNELFTLLRLLIFFCAIGILYFWPNIAYKLIPNFVVKWL</sequence>
<dbReference type="AlphaFoldDB" id="A0A6S7IA09"/>
<dbReference type="Gene3D" id="3.30.710.10">
    <property type="entry name" value="Potassium Channel Kv1.1, Chain A"/>
    <property type="match status" value="1"/>
</dbReference>
<gene>
    <name evidence="1" type="ORF">PACLA_8A035532</name>
</gene>
<dbReference type="InterPro" id="IPR011705">
    <property type="entry name" value="BACK"/>
</dbReference>
<accession>A0A6S7IA09</accession>
<dbReference type="GO" id="GO:0005829">
    <property type="term" value="C:cytosol"/>
    <property type="evidence" value="ECO:0007669"/>
    <property type="project" value="TreeGrafter"/>
</dbReference>
<dbReference type="PANTHER" id="PTHR45774:SF4">
    <property type="entry name" value="AXUNDEAD, ISOFORM F"/>
    <property type="match status" value="1"/>
</dbReference>
<dbReference type="SMART" id="SM00875">
    <property type="entry name" value="BACK"/>
    <property type="match status" value="1"/>
</dbReference>
<dbReference type="PROSITE" id="PS50097">
    <property type="entry name" value="BTB"/>
    <property type="match status" value="1"/>
</dbReference>
<evidence type="ECO:0000313" key="1">
    <source>
        <dbReference type="EMBL" id="CAB4000858.1"/>
    </source>
</evidence>
<organism evidence="1 2">
    <name type="scientific">Paramuricea clavata</name>
    <name type="common">Red gorgonian</name>
    <name type="synonym">Violescent sea-whip</name>
    <dbReference type="NCBI Taxonomy" id="317549"/>
    <lineage>
        <taxon>Eukaryota</taxon>
        <taxon>Metazoa</taxon>
        <taxon>Cnidaria</taxon>
        <taxon>Anthozoa</taxon>
        <taxon>Octocorallia</taxon>
        <taxon>Malacalcyonacea</taxon>
        <taxon>Plexauridae</taxon>
        <taxon>Paramuricea</taxon>
    </lineage>
</organism>
<dbReference type="PANTHER" id="PTHR45774">
    <property type="entry name" value="BTB/POZ DOMAIN-CONTAINING"/>
    <property type="match status" value="1"/>
</dbReference>
<comment type="caution">
    <text evidence="1">The sequence shown here is derived from an EMBL/GenBank/DDBJ whole genome shotgun (WGS) entry which is preliminary data.</text>
</comment>
<dbReference type="OrthoDB" id="6049320at2759"/>
<proteinExistence type="predicted"/>